<evidence type="ECO:0000256" key="1">
    <source>
        <dbReference type="ARBA" id="ARBA00005771"/>
    </source>
</evidence>
<dbReference type="InterPro" id="IPR027417">
    <property type="entry name" value="P-loop_NTPase"/>
</dbReference>
<dbReference type="PANTHER" id="PTHR11783">
    <property type="entry name" value="SULFOTRANSFERASE SULT"/>
    <property type="match status" value="1"/>
</dbReference>
<dbReference type="GO" id="GO:0008146">
    <property type="term" value="F:sulfotransferase activity"/>
    <property type="evidence" value="ECO:0007669"/>
    <property type="project" value="InterPro"/>
</dbReference>
<dbReference type="Gene3D" id="3.40.50.300">
    <property type="entry name" value="P-loop containing nucleotide triphosphate hydrolases"/>
    <property type="match status" value="1"/>
</dbReference>
<evidence type="ECO:0000313" key="4">
    <source>
        <dbReference type="Proteomes" id="UP000046393"/>
    </source>
</evidence>
<dbReference type="STRING" id="451379.A0A0N5B0D3"/>
<dbReference type="Proteomes" id="UP000046393">
    <property type="component" value="Unplaced"/>
</dbReference>
<sequence>MALSITYHHPAPLNDYYGEGPSSASQFYSKNCASEGYCSESEACLCENFAENYCVYQYLGFPKQSFIDGEHWPPIFKPKNVRSVKEMKPRNDDVFVCTYPKCGTTWIQHICAQLMTKNYEPEGGNDLYLITVPELSITSPMIDRMGAEYADQLNSPRLLKTHFTWNNLPKSSKAKYIYCVRNPKDCLTSYYFHNQNFKIYNYEFGTFDNFFEWFMSDKIAFGNYYWHLLSWLPHINDENVLFLRYEDMWADLRTAVKKIGHFLGGKAAEIVDDNKQLERVVNESKIDSMKKDQSRWFPADNLRGKPFIRKGGSRDWKNYFSKEQSDRMDKEWQMQVAGTVAENWWKAEMSWEEIEPDDGIQDDFYSSGPFTNAPDIAFTAEELDLIRECSQSIGISSCRKHLPSISEESGIGSYDDKYLKPW</sequence>
<feature type="domain" description="Sulfotransferase" evidence="3">
    <location>
        <begin position="92"/>
        <end position="338"/>
    </location>
</feature>
<comment type="similarity">
    <text evidence="1">Belongs to the sulfotransferase 1 family.</text>
</comment>
<name>A0A0N5B0D3_9BILA</name>
<keyword evidence="2" id="KW-0808">Transferase</keyword>
<reference evidence="5" key="1">
    <citation type="submission" date="2017-02" db="UniProtKB">
        <authorList>
            <consortium name="WormBaseParasite"/>
        </authorList>
    </citation>
    <scope>IDENTIFICATION</scope>
</reference>
<dbReference type="Pfam" id="PF00685">
    <property type="entry name" value="Sulfotransfer_1"/>
    <property type="match status" value="1"/>
</dbReference>
<protein>
    <submittedName>
        <fullName evidence="5">Sulfotransfer_1 domain-containing protein</fullName>
    </submittedName>
</protein>
<evidence type="ECO:0000256" key="2">
    <source>
        <dbReference type="ARBA" id="ARBA00022679"/>
    </source>
</evidence>
<dbReference type="WBParaSite" id="SMUV_0001073401-mRNA-1">
    <property type="protein sequence ID" value="SMUV_0001073401-mRNA-1"/>
    <property type="gene ID" value="SMUV_0001073401"/>
</dbReference>
<proteinExistence type="inferred from homology"/>
<evidence type="ECO:0000259" key="3">
    <source>
        <dbReference type="Pfam" id="PF00685"/>
    </source>
</evidence>
<keyword evidence="4" id="KW-1185">Reference proteome</keyword>
<dbReference type="InterPro" id="IPR000863">
    <property type="entry name" value="Sulfotransferase_dom"/>
</dbReference>
<dbReference type="AlphaFoldDB" id="A0A0N5B0D3"/>
<organism evidence="4 5">
    <name type="scientific">Syphacia muris</name>
    <dbReference type="NCBI Taxonomy" id="451379"/>
    <lineage>
        <taxon>Eukaryota</taxon>
        <taxon>Metazoa</taxon>
        <taxon>Ecdysozoa</taxon>
        <taxon>Nematoda</taxon>
        <taxon>Chromadorea</taxon>
        <taxon>Rhabditida</taxon>
        <taxon>Spirurina</taxon>
        <taxon>Oxyuridomorpha</taxon>
        <taxon>Oxyuroidea</taxon>
        <taxon>Oxyuridae</taxon>
        <taxon>Syphacia</taxon>
    </lineage>
</organism>
<dbReference type="SUPFAM" id="SSF52540">
    <property type="entry name" value="P-loop containing nucleoside triphosphate hydrolases"/>
    <property type="match status" value="1"/>
</dbReference>
<evidence type="ECO:0000313" key="5">
    <source>
        <dbReference type="WBParaSite" id="SMUV_0001073401-mRNA-1"/>
    </source>
</evidence>
<accession>A0A0N5B0D3</accession>